<evidence type="ECO:0000313" key="24">
    <source>
        <dbReference type="Proteomes" id="UP000646548"/>
    </source>
</evidence>
<evidence type="ECO:0000256" key="9">
    <source>
        <dbReference type="ARBA" id="ARBA00022946"/>
    </source>
</evidence>
<keyword evidence="11" id="KW-0406">Ion transport</keyword>
<keyword evidence="8" id="KW-0999">Mitochondrion inner membrane</keyword>
<keyword evidence="5" id="KW-0813">Transport</keyword>
<dbReference type="GO" id="GO:0045259">
    <property type="term" value="C:proton-transporting ATP synthase complex"/>
    <property type="evidence" value="ECO:0007669"/>
    <property type="project" value="UniProtKB-KW"/>
</dbReference>
<comment type="caution">
    <text evidence="23">The sequence shown here is derived from an EMBL/GenBank/DDBJ whole genome shotgun (WGS) entry which is preliminary data.</text>
</comment>
<evidence type="ECO:0000256" key="7">
    <source>
        <dbReference type="ARBA" id="ARBA00022781"/>
    </source>
</evidence>
<dbReference type="Gene3D" id="1.10.150.50">
    <property type="entry name" value="Transcription Factor, Ets-1"/>
    <property type="match status" value="1"/>
</dbReference>
<evidence type="ECO:0000256" key="18">
    <source>
        <dbReference type="ARBA" id="ARBA00072868"/>
    </source>
</evidence>
<evidence type="ECO:0000256" key="14">
    <source>
        <dbReference type="ARBA" id="ARBA00031626"/>
    </source>
</evidence>
<feature type="compositionally biased region" description="Basic residues" evidence="21">
    <location>
        <begin position="545"/>
        <end position="556"/>
    </location>
</feature>
<dbReference type="InterPro" id="IPR033928">
    <property type="entry name" value="EPS8_PTB"/>
</dbReference>
<dbReference type="GO" id="GO:0015986">
    <property type="term" value="P:proton motive force-driven ATP synthesis"/>
    <property type="evidence" value="ECO:0007669"/>
    <property type="project" value="InterPro"/>
</dbReference>
<dbReference type="GO" id="GO:0031982">
    <property type="term" value="C:vesicle"/>
    <property type="evidence" value="ECO:0007669"/>
    <property type="project" value="TreeGrafter"/>
</dbReference>
<dbReference type="PROSITE" id="PS50002">
    <property type="entry name" value="SH3"/>
    <property type="match status" value="1"/>
</dbReference>
<evidence type="ECO:0000259" key="22">
    <source>
        <dbReference type="PROSITE" id="PS50002"/>
    </source>
</evidence>
<comment type="function">
    <text evidence="16">Subunit b, of the mitochondrial membrane ATP synthase complex (F(1)F(0) ATP synthase or Complex V) that produces ATP from ADP in the presence of a proton gradient across the membrane which is generated by electron transport complexes of the respiratory chain. ATP synthase complex consist of a soluble F(1) head domain - the catalytic core - and a membrane F(1) domain - the membrane proton channel. These two domains are linked by a central stalk rotating inside the F(1) region and a stationary peripheral stalk. During catalysis, ATP synthesis in the catalytic domain of F(1) is coupled via a rotary mechanism of the central stalk subunits to proton translocation. In vivo, can only synthesize ATP although its ATP hydrolase activity can be activated artificially in vitro. Part of the complex F(0) domain. Part of the complex F(0) domain and the peripheric stalk, which acts as a stator to hold the catalytic alpha(3)beta(3) subcomplex and subunit a/ATP6 static relative to the rotary elements.</text>
</comment>
<dbReference type="InterPro" id="IPR001452">
    <property type="entry name" value="SH3_domain"/>
</dbReference>
<dbReference type="InterPro" id="IPR041418">
    <property type="entry name" value="SAM_3"/>
</dbReference>
<keyword evidence="13" id="KW-0472">Membrane</keyword>
<dbReference type="Gene3D" id="2.30.29.30">
    <property type="entry name" value="Pleckstrin-homology domain (PH domain)/Phosphotyrosine-binding domain (PTB)"/>
    <property type="match status" value="1"/>
</dbReference>
<dbReference type="AlphaFoldDB" id="A0A834C7X5"/>
<evidence type="ECO:0000256" key="3">
    <source>
        <dbReference type="ARBA" id="ARBA00007479"/>
    </source>
</evidence>
<dbReference type="InterPro" id="IPR036028">
    <property type="entry name" value="SH3-like_dom_sf"/>
</dbReference>
<evidence type="ECO:0000256" key="15">
    <source>
        <dbReference type="ARBA" id="ARBA00032032"/>
    </source>
</evidence>
<accession>A0A834C7X5</accession>
<dbReference type="CDD" id="cd01210">
    <property type="entry name" value="PTB_EPS8"/>
    <property type="match status" value="1"/>
</dbReference>
<dbReference type="Pfam" id="PF22975">
    <property type="entry name" value="EPS8_2nd"/>
    <property type="match status" value="1"/>
</dbReference>
<evidence type="ECO:0000256" key="1">
    <source>
        <dbReference type="ARBA" id="ARBA00004273"/>
    </source>
</evidence>
<dbReference type="SMART" id="SM00326">
    <property type="entry name" value="SH3"/>
    <property type="match status" value="1"/>
</dbReference>
<reference evidence="23" key="1">
    <citation type="journal article" name="BMC Genomics">
        <title>Long-read sequencing and de novo genome assembly of marine medaka (Oryzias melastigma).</title>
        <authorList>
            <person name="Liang P."/>
            <person name="Saqib H.S.A."/>
            <person name="Ni X."/>
            <person name="Shen Y."/>
        </authorList>
    </citation>
    <scope>NUCLEOTIDE SEQUENCE</scope>
    <source>
        <strain evidence="23">Bigg-433</strain>
    </source>
</reference>
<keyword evidence="4 20" id="KW-0728">SH3 domain</keyword>
<feature type="compositionally biased region" description="Basic and acidic residues" evidence="21">
    <location>
        <begin position="706"/>
        <end position="716"/>
    </location>
</feature>
<evidence type="ECO:0000256" key="8">
    <source>
        <dbReference type="ARBA" id="ARBA00022792"/>
    </source>
</evidence>
<evidence type="ECO:0000256" key="16">
    <source>
        <dbReference type="ARBA" id="ARBA00055529"/>
    </source>
</evidence>
<dbReference type="SUPFAM" id="SSF47769">
    <property type="entry name" value="SAM/Pointed domain"/>
    <property type="match status" value="1"/>
</dbReference>
<name>A0A834C7X5_ORYME</name>
<dbReference type="Pfam" id="PF18016">
    <property type="entry name" value="SAM_3"/>
    <property type="match status" value="1"/>
</dbReference>
<dbReference type="Pfam" id="PF08416">
    <property type="entry name" value="PTB"/>
    <property type="match status" value="1"/>
</dbReference>
<evidence type="ECO:0000256" key="5">
    <source>
        <dbReference type="ARBA" id="ARBA00022448"/>
    </source>
</evidence>
<evidence type="ECO:0000256" key="11">
    <source>
        <dbReference type="ARBA" id="ARBA00023065"/>
    </source>
</evidence>
<comment type="subcellular location">
    <subcellularLocation>
        <location evidence="1">Mitochondrion inner membrane</location>
    </subcellularLocation>
</comment>
<dbReference type="Gene3D" id="2.30.30.40">
    <property type="entry name" value="SH3 Domains"/>
    <property type="match status" value="1"/>
</dbReference>
<dbReference type="PANTHER" id="PTHR12287">
    <property type="entry name" value="EPIDERMAL GROWTH FACTOR RECEPTOR KINASE SUBSTRATE EPS8-RELATED PROTEIN"/>
    <property type="match status" value="1"/>
</dbReference>
<feature type="domain" description="SH3" evidence="22">
    <location>
        <begin position="746"/>
        <end position="805"/>
    </location>
</feature>
<dbReference type="InterPro" id="IPR013625">
    <property type="entry name" value="PTB"/>
</dbReference>
<keyword evidence="6" id="KW-0138">CF(0)</keyword>
<dbReference type="GO" id="GO:0005743">
    <property type="term" value="C:mitochondrial inner membrane"/>
    <property type="evidence" value="ECO:0007669"/>
    <property type="project" value="UniProtKB-SubCell"/>
</dbReference>
<dbReference type="SUPFAM" id="SSF50044">
    <property type="entry name" value="SH3-domain"/>
    <property type="match status" value="1"/>
</dbReference>
<organism evidence="23 24">
    <name type="scientific">Oryzias melastigma</name>
    <name type="common">Marine medaka</name>
    <dbReference type="NCBI Taxonomy" id="30732"/>
    <lineage>
        <taxon>Eukaryota</taxon>
        <taxon>Metazoa</taxon>
        <taxon>Chordata</taxon>
        <taxon>Craniata</taxon>
        <taxon>Vertebrata</taxon>
        <taxon>Euteleostomi</taxon>
        <taxon>Actinopterygii</taxon>
        <taxon>Neopterygii</taxon>
        <taxon>Teleostei</taxon>
        <taxon>Neoteleostei</taxon>
        <taxon>Acanthomorphata</taxon>
        <taxon>Ovalentaria</taxon>
        <taxon>Atherinomorphae</taxon>
        <taxon>Beloniformes</taxon>
        <taxon>Adrianichthyidae</taxon>
        <taxon>Oryziinae</taxon>
        <taxon>Oryzias</taxon>
    </lineage>
</organism>
<proteinExistence type="inferred from homology"/>
<dbReference type="GO" id="GO:0003779">
    <property type="term" value="F:actin binding"/>
    <property type="evidence" value="ECO:0007669"/>
    <property type="project" value="TreeGrafter"/>
</dbReference>
<dbReference type="GO" id="GO:0032587">
    <property type="term" value="C:ruffle membrane"/>
    <property type="evidence" value="ECO:0007669"/>
    <property type="project" value="TreeGrafter"/>
</dbReference>
<keyword evidence="10" id="KW-0007">Acetylation</keyword>
<evidence type="ECO:0000256" key="13">
    <source>
        <dbReference type="ARBA" id="ARBA00023136"/>
    </source>
</evidence>
<dbReference type="GO" id="GO:1900029">
    <property type="term" value="P:positive regulation of ruffle assembly"/>
    <property type="evidence" value="ECO:0007669"/>
    <property type="project" value="TreeGrafter"/>
</dbReference>
<evidence type="ECO:0000256" key="2">
    <source>
        <dbReference type="ARBA" id="ARBA00006197"/>
    </source>
</evidence>
<evidence type="ECO:0000256" key="21">
    <source>
        <dbReference type="SAM" id="MobiDB-lite"/>
    </source>
</evidence>
<evidence type="ECO:0000313" key="23">
    <source>
        <dbReference type="EMBL" id="KAF6724662.1"/>
    </source>
</evidence>
<evidence type="ECO:0000256" key="12">
    <source>
        <dbReference type="ARBA" id="ARBA00023128"/>
    </source>
</evidence>
<dbReference type="EMBL" id="WKFB01000384">
    <property type="protein sequence ID" value="KAF6724662.1"/>
    <property type="molecule type" value="Genomic_DNA"/>
</dbReference>
<dbReference type="Pfam" id="PF05405">
    <property type="entry name" value="Mt_ATP-synt_B"/>
    <property type="match status" value="1"/>
</dbReference>
<evidence type="ECO:0000256" key="19">
    <source>
        <dbReference type="ARBA" id="ARBA00076187"/>
    </source>
</evidence>
<evidence type="ECO:0000256" key="6">
    <source>
        <dbReference type="ARBA" id="ARBA00022547"/>
    </source>
</evidence>
<keyword evidence="9" id="KW-0809">Transit peptide</keyword>
<keyword evidence="7" id="KW-0375">Hydrogen ion transport</keyword>
<dbReference type="GO" id="GO:0015078">
    <property type="term" value="F:proton transmembrane transporter activity"/>
    <property type="evidence" value="ECO:0007669"/>
    <property type="project" value="InterPro"/>
</dbReference>
<dbReference type="Pfam" id="PF00018">
    <property type="entry name" value="SH3_1"/>
    <property type="match status" value="1"/>
</dbReference>
<comment type="similarity">
    <text evidence="3">Belongs to the eukaryotic ATPase B chain family.</text>
</comment>
<dbReference type="Gene3D" id="1.20.5.2210">
    <property type="match status" value="1"/>
</dbReference>
<dbReference type="InterPro" id="IPR011993">
    <property type="entry name" value="PH-like_dom_sf"/>
</dbReference>
<sequence>MLSRLILVSANSLKGCGPIGAGLVQASRSLHTSPQSLAPLPPLPETGGKVRHGIFPEELFQLLYPKTGVTGPYMLGTGLIIYMLSKEIYVINHETFAAASIGAVIIYGVKKFGPSVASYADKLNEDKIAKAQEVKDIAIASLTEAIEDEKKEQWRVEGRSMLFDAKRNNVAMLLETNYRERLHMVTNEVKRRLDYQIALQNLHHRLEQEHMVNWVEKSVISSITPQQEKESIAKCITDLKALAKATQARAAVDEEPRGTSLQRTMSRPTGKSIYMQRKEYAETLNRQQDSLNARVEHLLTCELDGQLLKTVEDCVAKLRRLEAKGRLWSQNMIMDIQGPFLVLSDIETKAELESIPLSFITQTKFLEDESEDSSLLILTVQDRNKRVPQVFMFQCEETSGDIVKADLDKAVQRGGGIDPEPFKDHTDIRSNLENIIGLQAAGGFRPPVPQSPEYERRPPPPDFMSPQWNNREPEYMAPPRLYNPQDDMMPQPGFFEQQNGPEIPDEKQEMDRNMDIFNHIIGDLEIFMDRVAATANMPQEEEKSKKKKKKSKKKKSQKDALPDNLPHWEEYASFLQKVKYGFNLLSKLDGVLTPVSAPDYVHIFFQFLEAIVPQYPSDLPPTVVPPLLTEAAIEMLGQVLGREEYRLWRSLGDCWFVPRSNWPDNVPPYIPEFYDGWQPPAPPPPLSPQLRQQNGPMMSRSNSQRFHPDGAGRMNDDPPYSPRASLRRPEEPMTNGPWNPMPPQSEPPVLMRAMYNFNARNNKELSIMKGETVQVVNKAKQWWLVRNSRGEEGNVPLNLLEPASSDRSMDEPPYAPRNAFGPVTLGMNSSPGEVKAWLEYKGFSRITATSLGVLSGRQLLGMSKEELRAVCPEEAAKVFFQLQGIKSSIALANEQSGMYNGRY</sequence>
<evidence type="ECO:0000256" key="10">
    <source>
        <dbReference type="ARBA" id="ARBA00022990"/>
    </source>
</evidence>
<dbReference type="FunFam" id="1.20.5.2210:FF:000001">
    <property type="entry name" value="ATP synthase F(0) complex subunit B1, mitochondrial"/>
    <property type="match status" value="1"/>
</dbReference>
<feature type="compositionally biased region" description="Polar residues" evidence="21">
    <location>
        <begin position="694"/>
        <end position="705"/>
    </location>
</feature>
<protein>
    <recommendedName>
        <fullName evidence="18">ATP synthase peripheral stalk subunit b, mitochondrial</fullName>
    </recommendedName>
    <alternativeName>
        <fullName evidence="19">ATP synthase F(0) complex subunit B1, mitochondrial</fullName>
    </alternativeName>
    <alternativeName>
        <fullName evidence="15">ATP synthase peripheral stalk-membrane subunit b</fullName>
    </alternativeName>
    <alternativeName>
        <fullName evidence="14">ATP synthase subunit b</fullName>
    </alternativeName>
</protein>
<evidence type="ECO:0000256" key="20">
    <source>
        <dbReference type="PROSITE-ProRule" id="PRU00192"/>
    </source>
</evidence>
<evidence type="ECO:0000256" key="17">
    <source>
        <dbReference type="ARBA" id="ARBA00064647"/>
    </source>
</evidence>
<dbReference type="GO" id="GO:0035023">
    <property type="term" value="P:regulation of Rho protein signal transduction"/>
    <property type="evidence" value="ECO:0007669"/>
    <property type="project" value="TreeGrafter"/>
</dbReference>
<comment type="subunit">
    <text evidence="17">Component of the ATP synthase complex composed at least of ATP5F1A/subunit alpha, ATP5F1B/subunit beta, ATP5MC1/subunit c (homooctomer), MT-ATP6/subunit a, MT-ATP8/subunit 8, ATP5ME/subunit e, ATP5MF/subunit f, ATP5MG/subunit g, ATP5MK/subunit k, ATP5MJ/subunit j, ATP5F1C/subunit gamma, ATP5F1D/subunit delta, ATP5F1E/subunit epsilon, ATP5PF/subunit F6, ATP5PB/subunit b, ATP5PD/subunit d, ATP5PO/subunit OSCP. ATP synthase complex consists of a soluble F(1) head domain (subunits alpha(3) and beta(3)) - the catalytic core - and a membrane F(0) domain - the membrane proton channel (subunits c, a, 8, e, f, g, k and j). These two domains are linked by a central stalk (subunits gamma, delta, and epsilon) rotating inside the F1 region and a stationary peripheral stalk (subunits F6, b, d, and OSCP).</text>
</comment>
<comment type="similarity">
    <text evidence="2">Belongs to the EPS8 family.</text>
</comment>
<dbReference type="SUPFAM" id="SSF50729">
    <property type="entry name" value="PH domain-like"/>
    <property type="match status" value="1"/>
</dbReference>
<feature type="region of interest" description="Disordered" evidence="21">
    <location>
        <begin position="677"/>
        <end position="745"/>
    </location>
</feature>
<dbReference type="InterPro" id="IPR055093">
    <property type="entry name" value="EPS8_2nd"/>
</dbReference>
<feature type="region of interest" description="Disordered" evidence="21">
    <location>
        <begin position="535"/>
        <end position="562"/>
    </location>
</feature>
<dbReference type="GO" id="GO:0007266">
    <property type="term" value="P:Rho protein signal transduction"/>
    <property type="evidence" value="ECO:0007669"/>
    <property type="project" value="TreeGrafter"/>
</dbReference>
<dbReference type="SUPFAM" id="SSF161060">
    <property type="entry name" value="ATP synthase B chain-like"/>
    <property type="match status" value="1"/>
</dbReference>
<keyword evidence="12" id="KW-0496">Mitochondrion</keyword>
<dbReference type="InterPro" id="IPR008688">
    <property type="entry name" value="ATP_synth_Bsub_B/MI25"/>
</dbReference>
<gene>
    <name evidence="23" type="ORF">FQA47_009642</name>
</gene>
<dbReference type="InterPro" id="IPR039801">
    <property type="entry name" value="EPS8-like"/>
</dbReference>
<dbReference type="PANTHER" id="PTHR12287:SF22">
    <property type="entry name" value="EPIDERMAL GROWTH FACTOR RECEPTOR KINASE SUBSTRATE 8-LIKE PROTEIN 3"/>
    <property type="match status" value="1"/>
</dbReference>
<dbReference type="Proteomes" id="UP000646548">
    <property type="component" value="Unassembled WGS sequence"/>
</dbReference>
<evidence type="ECO:0000256" key="4">
    <source>
        <dbReference type="ARBA" id="ARBA00022443"/>
    </source>
</evidence>
<dbReference type="InterPro" id="IPR013761">
    <property type="entry name" value="SAM/pointed_sf"/>
</dbReference>
<feature type="region of interest" description="Disordered" evidence="21">
    <location>
        <begin position="441"/>
        <end position="472"/>
    </location>
</feature>